<protein>
    <submittedName>
        <fullName evidence="2">Protein moxZ</fullName>
    </submittedName>
</protein>
<evidence type="ECO:0000313" key="2">
    <source>
        <dbReference type="EMBL" id="RJL09139.1"/>
    </source>
</evidence>
<name>A0A419A4D6_9RHOB</name>
<reference evidence="3" key="1">
    <citation type="submission" date="2018-09" db="EMBL/GenBank/DDBJ databases">
        <title>Paracoccus onubensis nov. sp. a moderate halophilic bacterium isolated from Gruta de las Maravillas (Aracena, Spain).</title>
        <authorList>
            <person name="Jurado V."/>
            <person name="Gutierrez-Patricio S."/>
            <person name="Gonzalez-Pimentel J.L."/>
            <person name="Miller A.Z."/>
            <person name="Laiz L."/>
            <person name="Saiz-Jimenez C."/>
        </authorList>
    </citation>
    <scope>NUCLEOTIDE SEQUENCE [LARGE SCALE GENOMIC DNA]</scope>
    <source>
        <strain evidence="3">DSM 26381</strain>
    </source>
</reference>
<evidence type="ECO:0000313" key="3">
    <source>
        <dbReference type="Proteomes" id="UP000283587"/>
    </source>
</evidence>
<dbReference type="RefSeq" id="WP_119899123.1">
    <property type="nucleotide sequence ID" value="NZ_QNRC01000061.1"/>
</dbReference>
<comment type="caution">
    <text evidence="2">The sequence shown here is derived from an EMBL/GenBank/DDBJ whole genome shotgun (WGS) entry which is preliminary data.</text>
</comment>
<dbReference type="Proteomes" id="UP000283587">
    <property type="component" value="Unassembled WGS sequence"/>
</dbReference>
<proteinExistence type="predicted"/>
<dbReference type="AlphaFoldDB" id="A0A419A4D6"/>
<evidence type="ECO:0000256" key="1">
    <source>
        <dbReference type="SAM" id="MobiDB-lite"/>
    </source>
</evidence>
<keyword evidence="3" id="KW-1185">Reference proteome</keyword>
<accession>A0A419A4D6</accession>
<feature type="region of interest" description="Disordered" evidence="1">
    <location>
        <begin position="18"/>
        <end position="40"/>
    </location>
</feature>
<dbReference type="EMBL" id="QZEW01000068">
    <property type="protein sequence ID" value="RJL09139.1"/>
    <property type="molecule type" value="Genomic_DNA"/>
</dbReference>
<sequence length="157" mass="16732">MSLALAAMLALSGCYEEEDETLPASTQEQEESGAVPDTWLDVEDKEPPLAFIARVTGEEAAELSPLLQQAARRYRESPRMIANRVVQLQAEIRQRGDASISAVSLLQALTAGDRTPHGGSLGAVVQYYRVSRLQGADHAHALAAAMEDGTIAEGAGE</sequence>
<gene>
    <name evidence="2" type="ORF">D3P05_15200</name>
</gene>
<organism evidence="2 3">
    <name type="scientific">Paracoccus siganidrum</name>
    <dbReference type="NCBI Taxonomy" id="1276757"/>
    <lineage>
        <taxon>Bacteria</taxon>
        <taxon>Pseudomonadati</taxon>
        <taxon>Pseudomonadota</taxon>
        <taxon>Alphaproteobacteria</taxon>
        <taxon>Rhodobacterales</taxon>
        <taxon>Paracoccaceae</taxon>
        <taxon>Paracoccus</taxon>
    </lineage>
</organism>